<dbReference type="InterPro" id="IPR051360">
    <property type="entry name" value="Neuronal_Pentraxin_Related"/>
</dbReference>
<dbReference type="GO" id="GO:0004553">
    <property type="term" value="F:hydrolase activity, hydrolyzing O-glycosyl compounds"/>
    <property type="evidence" value="ECO:0007669"/>
    <property type="project" value="UniProtKB-ARBA"/>
</dbReference>
<dbReference type="Pfam" id="PF18962">
    <property type="entry name" value="Por_Secre_tail"/>
    <property type="match status" value="1"/>
</dbReference>
<evidence type="ECO:0000256" key="6">
    <source>
        <dbReference type="SAM" id="Coils"/>
    </source>
</evidence>
<dbReference type="GO" id="GO:0005975">
    <property type="term" value="P:carbohydrate metabolic process"/>
    <property type="evidence" value="ECO:0007669"/>
    <property type="project" value="UniProtKB-ARBA"/>
</dbReference>
<dbReference type="SMART" id="SM00560">
    <property type="entry name" value="LamGL"/>
    <property type="match status" value="3"/>
</dbReference>
<comment type="cofactor">
    <cofactor evidence="1">
        <name>Ca(2+)</name>
        <dbReference type="ChEBI" id="CHEBI:29108"/>
    </cofactor>
</comment>
<keyword evidence="5" id="KW-1015">Disulfide bond</keyword>
<dbReference type="Gene3D" id="2.60.40.10">
    <property type="entry name" value="Immunoglobulins"/>
    <property type="match status" value="1"/>
</dbReference>
<evidence type="ECO:0000313" key="9">
    <source>
        <dbReference type="EMBL" id="MBO8440759.1"/>
    </source>
</evidence>
<protein>
    <submittedName>
        <fullName evidence="9">T9SS type A sorting domain-containing protein</fullName>
    </submittedName>
</protein>
<feature type="coiled-coil region" evidence="6">
    <location>
        <begin position="1527"/>
        <end position="1554"/>
    </location>
</feature>
<gene>
    <name evidence="9" type="ORF">IAC51_08950</name>
</gene>
<feature type="domain" description="LamG-like jellyroll fold" evidence="8">
    <location>
        <begin position="522"/>
        <end position="646"/>
    </location>
</feature>
<organism evidence="9 10">
    <name type="scientific">Candidatus Aphodosoma intestinipullorum</name>
    <dbReference type="NCBI Taxonomy" id="2840674"/>
    <lineage>
        <taxon>Bacteria</taxon>
        <taxon>Pseudomonadati</taxon>
        <taxon>Bacteroidota</taxon>
        <taxon>Bacteroidia</taxon>
        <taxon>Bacteroidales</taxon>
        <taxon>Candidatus Aphodosoma</taxon>
    </lineage>
</organism>
<dbReference type="InterPro" id="IPR013783">
    <property type="entry name" value="Ig-like_fold"/>
</dbReference>
<evidence type="ECO:0000256" key="2">
    <source>
        <dbReference type="ARBA" id="ARBA00022723"/>
    </source>
</evidence>
<dbReference type="NCBIfam" id="TIGR04183">
    <property type="entry name" value="Por_Secre_tail"/>
    <property type="match status" value="1"/>
</dbReference>
<dbReference type="InterPro" id="IPR026444">
    <property type="entry name" value="Secre_tail"/>
</dbReference>
<evidence type="ECO:0000256" key="4">
    <source>
        <dbReference type="ARBA" id="ARBA00022837"/>
    </source>
</evidence>
<evidence type="ECO:0000313" key="10">
    <source>
        <dbReference type="Proteomes" id="UP000712007"/>
    </source>
</evidence>
<evidence type="ECO:0000259" key="8">
    <source>
        <dbReference type="SMART" id="SM00560"/>
    </source>
</evidence>
<keyword evidence="3" id="KW-0732">Signal</keyword>
<dbReference type="SUPFAM" id="SSF49899">
    <property type="entry name" value="Concanavalin A-like lectins/glucanases"/>
    <property type="match status" value="3"/>
</dbReference>
<dbReference type="Pfam" id="PF13385">
    <property type="entry name" value="Laminin_G_3"/>
    <property type="match status" value="3"/>
</dbReference>
<comment type="caution">
    <text evidence="9">The sequence shown here is derived from an EMBL/GenBank/DDBJ whole genome shotgun (WGS) entry which is preliminary data.</text>
</comment>
<evidence type="ECO:0000256" key="3">
    <source>
        <dbReference type="ARBA" id="ARBA00022729"/>
    </source>
</evidence>
<dbReference type="PANTHER" id="PTHR19277:SF125">
    <property type="entry name" value="B6"/>
    <property type="match status" value="1"/>
</dbReference>
<proteinExistence type="predicted"/>
<dbReference type="GO" id="GO:0046872">
    <property type="term" value="F:metal ion binding"/>
    <property type="evidence" value="ECO:0007669"/>
    <property type="project" value="UniProtKB-KW"/>
</dbReference>
<keyword evidence="6" id="KW-0175">Coiled coil</keyword>
<dbReference type="PANTHER" id="PTHR19277">
    <property type="entry name" value="PENTRAXIN"/>
    <property type="match status" value="1"/>
</dbReference>
<reference evidence="9" key="2">
    <citation type="journal article" date="2021" name="PeerJ">
        <title>Extensive microbial diversity within the chicken gut microbiome revealed by metagenomics and culture.</title>
        <authorList>
            <person name="Gilroy R."/>
            <person name="Ravi A."/>
            <person name="Getino M."/>
            <person name="Pursley I."/>
            <person name="Horton D.L."/>
            <person name="Alikhan N.F."/>
            <person name="Baker D."/>
            <person name="Gharbi K."/>
            <person name="Hall N."/>
            <person name="Watson M."/>
            <person name="Adriaenssens E.M."/>
            <person name="Foster-Nyarko E."/>
            <person name="Jarju S."/>
            <person name="Secka A."/>
            <person name="Antonio M."/>
            <person name="Oren A."/>
            <person name="Chaudhuri R.R."/>
            <person name="La Ragione R."/>
            <person name="Hildebrand F."/>
            <person name="Pallen M.J."/>
        </authorList>
    </citation>
    <scope>NUCLEOTIDE SEQUENCE</scope>
    <source>
        <strain evidence="9">3924</strain>
    </source>
</reference>
<evidence type="ECO:0000256" key="7">
    <source>
        <dbReference type="SAM" id="MobiDB-lite"/>
    </source>
</evidence>
<keyword evidence="4" id="KW-0106">Calcium</keyword>
<evidence type="ECO:0000256" key="5">
    <source>
        <dbReference type="ARBA" id="ARBA00023157"/>
    </source>
</evidence>
<dbReference type="InterPro" id="IPR006558">
    <property type="entry name" value="LamG-like"/>
</dbReference>
<feature type="domain" description="LamG-like jellyroll fold" evidence="8">
    <location>
        <begin position="2054"/>
        <end position="2179"/>
    </location>
</feature>
<keyword evidence="2" id="KW-0479">Metal-binding</keyword>
<reference evidence="9" key="1">
    <citation type="submission" date="2020-10" db="EMBL/GenBank/DDBJ databases">
        <authorList>
            <person name="Gilroy R."/>
        </authorList>
    </citation>
    <scope>NUCLEOTIDE SEQUENCE</scope>
    <source>
        <strain evidence="9">3924</strain>
    </source>
</reference>
<sequence length="3131" mass="345858">MWWRRSGLAPDENVDVTYQVTCNADRPTLSFGDVRYTERNSEPVIELDWKRSQQGGTDNIYSLGEIWLHDATGTKLENGAIGNVYSFSGNKASGTFVLMAGTNNKSAYVDLDKEMQFQIKQPYTPTSNTGISYTEIGASTTNAKVPAYPQVESFTAEFNQNTRSVDLNWNFNMNSANGIEDEFRINYEIENVGTHAVKKGSMNVKVELGVNSYSASLELDEGIEAICRFEIYRTHTDPDDARPTAWRKLYAKKVETAQISTEHMKAVNLKAALAEDKQSIEVTWDIMGEVMSDGTKFTLSRLNHTYGSSEDIALSTADFKSGMYVDEMVKLCNEYQYKMQITPGGNFDVLTAVYTDPEENILPMEQGDILEFTASKGYFSDRVELSWTKEGPFDEFAVERKEYGQDDVMFKKILTEPSSETSNDYTVKDETSEPGKVYVYRVTGLANCSDTVLESASVLTDVGFRTPTGDIYGRVTYENGQAEDSVEVYLESDLESMGKSLYFSGETSRAEADGTFLNTMGDSVTIQAWVRMDGDGGIGRRSVIGKKDMYEVGLTEDNKVYFKVGDGANEVVSDEAIASGRGFFHVTAVKQKDRLYLYIDGDLSAERAYNAGTIETGESNALVFGGSAFKGWIDEVRVWSRALSANEIGNDYNRYIVGNETGLAAYYTFNYSVENAFYDVSYDKMSVYNESHGTMTNVKTDSEMLPTNEQLGYRAYTGRDGTYKINGIPYIGNGTSYNIIPKRGIHEFEPQQEIRLISAGSQNFTVNFTDVSSFDLPITVVYEGGTYPVQGVQFQIDGVVALNEKNAPYQTDAAGEVTIRVPVGTHEVKAVMTGHTFAIDGRICDSDSADLNYQDNMERRTIEDITLVKYIGRVAGGTVQEAYPLGFGLSKNNLADNMTVTLSHQRAGYEMYCEERSVTYEHELAGREIEGADERLLKMESSAGRENSVIYNADGAVISVNNETGEFVAWLRPEKYTLTVHATGHVDIPGNNSELNLTSAFKAYYEKYEHTDSVWMEQTDSIMTSTPIVEDGDTVGYDRDTTLITDGDSVFITMVDSVMYNMSQKFISRVKPEVSIVQMDRGQQVQYYGNEVIEQTDMLGDKDSIVCVNGDGTYVFGRPVFVMDEPYVFDINVYEGYRYNGKDDKVDKVPTQDATIRFNNQLSYVQDTTLSADSLGYVQYKFYVGAPNINTGIQQVSANVTIGSESGSSTSFAWILPDNFSNGEAYVIGGRHTGTNFVTGGPDRLLTVLRDPPGSNSYAYLEKGVTFDETTTYSGTFTNEGKETVGAGAKNTTSTLAGSPMGGTVTSTTETDSESAAGVVHSESYTGANGKMTSTTTTSRFATSSSPEYVGADGDLYVGYATNMTFGQTNNVAIISREVYENAGGADYYEAVFEETDDWIIVQKDGTNISQTFKTLFAYPQRHIIDVLIPNLEKVRNQYLMSYESNKNRIEELRQIAIDKDTVFYLSYFDAGHADYGKSNSDTTITDRSHGSMSDVTDGPSYMIIYNDSMVAGMKGKDVMVPIPDTINFINQSIEAWEQRIADNERQKTEAELMQNYSFHAGGEVEYSESYSGGRSHTSSFEILVGAIATANSGNTIFGIKALCNFEEIISTRHGGEWSSEVERSHCKGFVLAEDGTDYITVDVMREKGSDDGYDIGGVEGGMVDTSTVDELDYYPAFIFRTKGGSTSCPYEGERVTQYYNPGTQLDAPTMVVERPAITADIYTLDNVPSGEPARFTVYMSNESEVDESVWFNLKVIDASNPDGARIFMDGSPIGSGRRLIVPSGDVLTKTVEIEKGAALDYDNLQLVLESECQGSDNTDSYDDIADTLSLSVHFLKSCTDVMIEQPADGWTYNTKLDTATMDNLSQHYMNVVLSDFDVNYADFDHIELQYKPASGSENDYITLANFYANDSLYSVAVANGMTAEMISSSDGGKINYRWFMDNLQDQRYDLRAVAVCNIDNELTYNYSPVSSGIKDMYNPRLFGSAQPADGILGIEDEIRLNFNETIAEGYLTKNNFQVTGVRNGTETDHSVSVQFDGIDDYLASDVVRNLTAKDFTVEMWINGNAQDAVLFSHGNVNDNINFGVTADNHLFVEMNGKETRSNKAFTFDQGSWAHVAMTYTADGRVSLYYNYDEILSKELVGAYQGIGNIVVGKGFDGLRPYAGKLHNMRVWDKIRTMGELQLNSNVTMSGNDVGLMLYCPMDEGRGTVIEDKARAAHLAMYGCEWAMPEGRSTMFDGTSGYLTANTSAAVIQSDMDFTIEFWFKAEEGSKSAAMLSNGLGDGNDLGGSFNTFTIGFDENGHLYFVNNSNKVIIDGDYADNSWHHIAVTAGRVQGRVQIYMDGRLTTYFGVDKVGGIEGASLYIGARGWYSPGDAATLHVGEHFKGSIDEVRLWKLYKTAALVEEYMYKRLDGDEIGLIAYYPFEYYKEWQGASELDYTLQDQVVPGDGQTAPTAVVTGTAVENADIAPIVDKGPVSDLEYNYVVNNDALIITLDEPYESVEKTIVTFTAEGILDQNGNEILSPITWSAYIDRNQLKWSQNEWTDTKQLYEEYEFTVDIINNGGSIINYTIENMPSWLSAEPSEGKMDPSSTQHVTFTVREDLNVGTYNEVIYLTNEDNVSEPLELNLTVAGDIPEWSVDPSAYKYSMSVFGKMRFNNIFSDDENDIIAAFSGSECVGVANSVYNSDVDMWYAMLTVYGNVVSGTALTFRMWDASTGITYEATPSEEITFSNNAIYGTPAEPVIFDGQTVIYQDIALGAGWNWISFNLENDRMSDLDAALSSGSWRSGDQIKVMMLEDGNIKAHFADYSAVSKGWKNADFGLNNVNMFMLYTSNEQTLSVDGVLADPTEHPLTLKAGMWNYIGFLPNMNLPVKTALAGYEAKDGDVVKSIDKFAMYSGNNWIGSLEYMEPTAGYMLLNNDQTDKTLVYPTTSTTVSQMPAVLPSGSYSLNMSVIAVGELIAEGDMLIAEVDDEERGVAVPVHATRDGALQFISVAGDVAGETVTFRLVKADGSEYRSVNRLPYRANSVVGTPDEPYLLHFVKAEEDEDGQMTLSPNPADDFVTVSVTLAEAVPVTISIFDVSGRELYTSDKEATDAGVYSMDVNVSAFPEGSYLVEVHAGNEVYVGKLIKK</sequence>
<dbReference type="Gene3D" id="2.60.120.200">
    <property type="match status" value="3"/>
</dbReference>
<name>A0A940IFJ2_9BACT</name>
<dbReference type="InterPro" id="IPR013320">
    <property type="entry name" value="ConA-like_dom_sf"/>
</dbReference>
<dbReference type="Proteomes" id="UP000712007">
    <property type="component" value="Unassembled WGS sequence"/>
</dbReference>
<feature type="domain" description="LamG-like jellyroll fold" evidence="8">
    <location>
        <begin position="2256"/>
        <end position="2401"/>
    </location>
</feature>
<dbReference type="EMBL" id="JADIMV010000153">
    <property type="protein sequence ID" value="MBO8440759.1"/>
    <property type="molecule type" value="Genomic_DNA"/>
</dbReference>
<accession>A0A940IFJ2</accession>
<evidence type="ECO:0000256" key="1">
    <source>
        <dbReference type="ARBA" id="ARBA00001913"/>
    </source>
</evidence>
<feature type="region of interest" description="Disordered" evidence="7">
    <location>
        <begin position="1284"/>
        <end position="1320"/>
    </location>
</feature>